<dbReference type="RefSeq" id="WP_379496070.1">
    <property type="nucleotide sequence ID" value="NZ_JBHSAO010000004.1"/>
</dbReference>
<sequence length="524" mass="57217">MLSLLSVLAIGLHSPSQVLAKTDTGNVADRPVLAEESSGFSTMGKAGNGNEETPGAWYIGQTPENLQPDTPVLLFVPGLNSVAQVFWEDNDMYQTAYQAGYQTAFVQLHDAGGENADMWDNGSLLASKIQEISNHFSGKDITIVAHSKGGVDSQTALTYYGASDYVDNVITLSSPHHGSQLADLAYSSEAGWLADLIGMQGEGTASMQMAYMENFRSMTDSNPDAYRNNYFTLGGTDWGSIFSSNWFGGVYLSGYGPNDGVVTAASSNLPGGFELAIGEWDHSTVRTGMTFSVFENYLAGDHLIDSDDFSIAGGHSEAIPPDYNQWVQGGPLANKEALMVEVEENVKKLTLNLLTAEPISTFKITKSSGKKVQANVQQSRLDEGIFKGAHSYTMKIDKPESGEWQLEMLSSKNDNAYLLVADFKTNPYLQTNVAQNFITQDDLYHINMDADLFDEDTLTATYHVTETRNPQNEKQWTVKGKSNLSQKLDLKKSDTVYNVTVDIAGITKEGNPFKRTIVDSVYAK</sequence>
<keyword evidence="4" id="KW-1185">Reference proteome</keyword>
<feature type="domain" description="GPI inositol-deacylase PGAP1-like alpha/beta" evidence="2">
    <location>
        <begin position="128"/>
        <end position="181"/>
    </location>
</feature>
<organism evidence="3 4">
    <name type="scientific">Oceanobacillus longus</name>
    <dbReference type="NCBI Taxonomy" id="930120"/>
    <lineage>
        <taxon>Bacteria</taxon>
        <taxon>Bacillati</taxon>
        <taxon>Bacillota</taxon>
        <taxon>Bacilli</taxon>
        <taxon>Bacillales</taxon>
        <taxon>Bacillaceae</taxon>
        <taxon>Oceanobacillus</taxon>
    </lineage>
</organism>
<proteinExistence type="predicted"/>
<evidence type="ECO:0000313" key="4">
    <source>
        <dbReference type="Proteomes" id="UP001595772"/>
    </source>
</evidence>
<evidence type="ECO:0000256" key="1">
    <source>
        <dbReference type="SAM" id="SignalP"/>
    </source>
</evidence>
<evidence type="ECO:0000313" key="3">
    <source>
        <dbReference type="EMBL" id="MFC4023568.1"/>
    </source>
</evidence>
<dbReference type="InterPro" id="IPR012908">
    <property type="entry name" value="PGAP1-ab_dom-like"/>
</dbReference>
<dbReference type="Gene3D" id="3.40.50.1820">
    <property type="entry name" value="alpha/beta hydrolase"/>
    <property type="match status" value="1"/>
</dbReference>
<dbReference type="SUPFAM" id="SSF53474">
    <property type="entry name" value="alpha/beta-Hydrolases"/>
    <property type="match status" value="1"/>
</dbReference>
<name>A0ABV8GUK6_9BACI</name>
<protein>
    <submittedName>
        <fullName evidence="3">Esterase/lipase family protein</fullName>
    </submittedName>
</protein>
<comment type="caution">
    <text evidence="3">The sequence shown here is derived from an EMBL/GenBank/DDBJ whole genome shotgun (WGS) entry which is preliminary data.</text>
</comment>
<accession>A0ABV8GUK6</accession>
<dbReference type="Proteomes" id="UP001595772">
    <property type="component" value="Unassembled WGS sequence"/>
</dbReference>
<dbReference type="InterPro" id="IPR029058">
    <property type="entry name" value="AB_hydrolase_fold"/>
</dbReference>
<gene>
    <name evidence="3" type="ORF">ACFOUV_07000</name>
</gene>
<evidence type="ECO:0000259" key="2">
    <source>
        <dbReference type="Pfam" id="PF07819"/>
    </source>
</evidence>
<feature type="signal peptide" evidence="1">
    <location>
        <begin position="1"/>
        <end position="20"/>
    </location>
</feature>
<feature type="chain" id="PRO_5046202255" evidence="1">
    <location>
        <begin position="21"/>
        <end position="524"/>
    </location>
</feature>
<reference evidence="4" key="1">
    <citation type="journal article" date="2019" name="Int. J. Syst. Evol. Microbiol.">
        <title>The Global Catalogue of Microorganisms (GCM) 10K type strain sequencing project: providing services to taxonomists for standard genome sequencing and annotation.</title>
        <authorList>
            <consortium name="The Broad Institute Genomics Platform"/>
            <consortium name="The Broad Institute Genome Sequencing Center for Infectious Disease"/>
            <person name="Wu L."/>
            <person name="Ma J."/>
        </authorList>
    </citation>
    <scope>NUCLEOTIDE SEQUENCE [LARGE SCALE GENOMIC DNA]</scope>
    <source>
        <strain evidence="4">IBRC-M 10703</strain>
    </source>
</reference>
<dbReference type="EMBL" id="JBHSAO010000004">
    <property type="protein sequence ID" value="MFC4023568.1"/>
    <property type="molecule type" value="Genomic_DNA"/>
</dbReference>
<dbReference type="Pfam" id="PF07819">
    <property type="entry name" value="PGAP1"/>
    <property type="match status" value="1"/>
</dbReference>
<keyword evidence="1" id="KW-0732">Signal</keyword>